<evidence type="ECO:0000313" key="1">
    <source>
        <dbReference type="Ensembl" id="ENSSAUP00010053834.1"/>
    </source>
</evidence>
<name>A0A671XRV0_SPAAU</name>
<reference evidence="1" key="3">
    <citation type="submission" date="2025-09" db="UniProtKB">
        <authorList>
            <consortium name="Ensembl"/>
        </authorList>
    </citation>
    <scope>IDENTIFICATION</scope>
</reference>
<evidence type="ECO:0000313" key="2">
    <source>
        <dbReference type="Proteomes" id="UP000472265"/>
    </source>
</evidence>
<dbReference type="Proteomes" id="UP000472265">
    <property type="component" value="Chromosome 4"/>
</dbReference>
<accession>A0A671XRV0</accession>
<organism evidence="1 2">
    <name type="scientific">Sparus aurata</name>
    <name type="common">Gilthead sea bream</name>
    <dbReference type="NCBI Taxonomy" id="8175"/>
    <lineage>
        <taxon>Eukaryota</taxon>
        <taxon>Metazoa</taxon>
        <taxon>Chordata</taxon>
        <taxon>Craniata</taxon>
        <taxon>Vertebrata</taxon>
        <taxon>Euteleostomi</taxon>
        <taxon>Actinopterygii</taxon>
        <taxon>Neopterygii</taxon>
        <taxon>Teleostei</taxon>
        <taxon>Neoteleostei</taxon>
        <taxon>Acanthomorphata</taxon>
        <taxon>Eupercaria</taxon>
        <taxon>Spariformes</taxon>
        <taxon>Sparidae</taxon>
        <taxon>Sparus</taxon>
    </lineage>
</organism>
<reference evidence="1" key="1">
    <citation type="submission" date="2021-04" db="EMBL/GenBank/DDBJ databases">
        <authorList>
            <consortium name="Wellcome Sanger Institute Data Sharing"/>
        </authorList>
    </citation>
    <scope>NUCLEOTIDE SEQUENCE [LARGE SCALE GENOMIC DNA]</scope>
</reference>
<dbReference type="GeneTree" id="ENSGT01120000271959"/>
<dbReference type="InParanoid" id="A0A671XRV0"/>
<reference evidence="1" key="2">
    <citation type="submission" date="2025-08" db="UniProtKB">
        <authorList>
            <consortium name="Ensembl"/>
        </authorList>
    </citation>
    <scope>IDENTIFICATION</scope>
</reference>
<protein>
    <submittedName>
        <fullName evidence="1">Uncharacterized protein</fullName>
    </submittedName>
</protein>
<proteinExistence type="predicted"/>
<dbReference type="OMA" id="FCLKPVK"/>
<sequence length="148" mass="16707">MTVISSLKPCRASWSVKGHHPLQDQLISYVLDVTRPGNELIIKDGPTCLSRSDMLTLGLQREMDSMVGNGCLRLVREMANMQGRDVFVADLHVTPTWLPPTNCDPLLHFPKDADQKDALIIPLWIPGHFLLSVKTLYNLRYCIQNIIL</sequence>
<keyword evidence="2" id="KW-1185">Reference proteome</keyword>
<dbReference type="Ensembl" id="ENSSAUT00010056570.1">
    <property type="protein sequence ID" value="ENSSAUP00010053834.1"/>
    <property type="gene ID" value="ENSSAUG00010022240.1"/>
</dbReference>
<dbReference type="AlphaFoldDB" id="A0A671XRV0"/>